<dbReference type="Proteomes" id="UP001240643">
    <property type="component" value="Unassembled WGS sequence"/>
</dbReference>
<organism evidence="2 3">
    <name type="scientific">Mycoplasmoides fastidiosum</name>
    <dbReference type="NCBI Taxonomy" id="92758"/>
    <lineage>
        <taxon>Bacteria</taxon>
        <taxon>Bacillati</taxon>
        <taxon>Mycoplasmatota</taxon>
        <taxon>Mycoplasmoidales</taxon>
        <taxon>Mycoplasmoidaceae</taxon>
        <taxon>Mycoplasmoides</taxon>
    </lineage>
</organism>
<protein>
    <recommendedName>
        <fullName evidence="1">Aminoglycoside phosphotransferase domain-containing protein</fullName>
    </recommendedName>
</protein>
<evidence type="ECO:0000259" key="1">
    <source>
        <dbReference type="Pfam" id="PF01636"/>
    </source>
</evidence>
<dbReference type="EMBL" id="JAUSWO010000001">
    <property type="protein sequence ID" value="MDQ0513607.1"/>
    <property type="molecule type" value="Genomic_DNA"/>
</dbReference>
<keyword evidence="3" id="KW-1185">Reference proteome</keyword>
<dbReference type="InterPro" id="IPR011009">
    <property type="entry name" value="Kinase-like_dom_sf"/>
</dbReference>
<reference evidence="2" key="1">
    <citation type="submission" date="2023-07" db="EMBL/GenBank/DDBJ databases">
        <title>Genomic Encyclopedia of Type Strains, Phase IV (KMG-IV): sequencing the most valuable type-strain genomes for metagenomic binning, comparative biology and taxonomic classification.</title>
        <authorList>
            <person name="Goeker M."/>
        </authorList>
    </citation>
    <scope>NUCLEOTIDE SEQUENCE [LARGE SCALE GENOMIC DNA]</scope>
    <source>
        <strain evidence="2">DSM 21204</strain>
    </source>
</reference>
<dbReference type="Pfam" id="PF01636">
    <property type="entry name" value="APH"/>
    <property type="match status" value="1"/>
</dbReference>
<gene>
    <name evidence="2" type="ORF">J2Z62_000045</name>
</gene>
<proteinExistence type="predicted"/>
<dbReference type="SUPFAM" id="SSF56112">
    <property type="entry name" value="Protein kinase-like (PK-like)"/>
    <property type="match status" value="1"/>
</dbReference>
<dbReference type="RefSeq" id="WP_256547695.1">
    <property type="nucleotide sequence ID" value="NZ_CP101809.1"/>
</dbReference>
<dbReference type="Gene3D" id="3.90.1200.10">
    <property type="match status" value="1"/>
</dbReference>
<sequence>MMMALAATPDLTKLQYKVTGLITRWFQINESEIHDFEFLATSERSLVFQFRIQEQQQQYCLRWNLTKTKTNWLNEYYYLTAAGLNADYAYFDVETGNYIKKKWPGEPIQLSMMTPELWEQLLQTLAQFQNQELVQKHQFNYTPYNLYLNHNTQLDSEDLELFVQIGELNKTLPVVLAHNSLDLANILYDPATGMRFIDFEWVGLNNPYFDLAHLIFSSELDAQMVPALCAKFNEYSFYKLNVELLWLFVYFAASLGYQWANHYEMLHGPGSMLDYKIKSYRAMQNLKKEHKFQRYLK</sequence>
<name>A0ABU0LY15_9BACT</name>
<evidence type="ECO:0000313" key="2">
    <source>
        <dbReference type="EMBL" id="MDQ0513607.1"/>
    </source>
</evidence>
<accession>A0ABU0LY15</accession>
<evidence type="ECO:0000313" key="3">
    <source>
        <dbReference type="Proteomes" id="UP001240643"/>
    </source>
</evidence>
<feature type="domain" description="Aminoglycoside phosphotransferase" evidence="1">
    <location>
        <begin position="114"/>
        <end position="232"/>
    </location>
</feature>
<comment type="caution">
    <text evidence="2">The sequence shown here is derived from an EMBL/GenBank/DDBJ whole genome shotgun (WGS) entry which is preliminary data.</text>
</comment>
<dbReference type="InterPro" id="IPR002575">
    <property type="entry name" value="Aminoglycoside_PTrfase"/>
</dbReference>